<dbReference type="RefSeq" id="WP_112658778.1">
    <property type="nucleotide sequence ID" value="NZ_CP043451.1"/>
</dbReference>
<evidence type="ECO:0000313" key="3">
    <source>
        <dbReference type="EMBL" id="QTE50320.1"/>
    </source>
</evidence>
<protein>
    <recommendedName>
        <fullName evidence="6">DUF2933 domain-containing protein</fullName>
    </recommendedName>
</protein>
<evidence type="ECO:0000313" key="4">
    <source>
        <dbReference type="Proteomes" id="UP000250557"/>
    </source>
</evidence>
<keyword evidence="1" id="KW-1133">Transmembrane helix</keyword>
<sequence length="71" mass="8213">MNKHLFWMIVGCTVPLLLIFLLPLFGITGNYSFLIFIVLMFGCHFMMMGRHGKHYHSSAQQGLDQHKEDIS</sequence>
<keyword evidence="1" id="KW-0812">Transmembrane</keyword>
<feature type="transmembrane region" description="Helical" evidence="1">
    <location>
        <begin position="5"/>
        <end position="25"/>
    </location>
</feature>
<proteinExistence type="predicted"/>
<reference evidence="3 5" key="2">
    <citation type="submission" date="2021-03" db="EMBL/GenBank/DDBJ databases">
        <title>Mucilaginibacter strains isolated from gold and copper mining confer multi heavy-metal resistance.</title>
        <authorList>
            <person name="Li Y."/>
        </authorList>
    </citation>
    <scope>NUCLEOTIDE SEQUENCE [LARGE SCALE GENOMIC DNA]</scope>
    <source>
        <strain evidence="3 5">P2-4</strain>
    </source>
</reference>
<organism evidence="2 4">
    <name type="scientific">Mucilaginibacter rubeus</name>
    <dbReference type="NCBI Taxonomy" id="2027860"/>
    <lineage>
        <taxon>Bacteria</taxon>
        <taxon>Pseudomonadati</taxon>
        <taxon>Bacteroidota</taxon>
        <taxon>Sphingobacteriia</taxon>
        <taxon>Sphingobacteriales</taxon>
        <taxon>Sphingobacteriaceae</taxon>
        <taxon>Mucilaginibacter</taxon>
    </lineage>
</organism>
<dbReference type="EMBL" id="CP071880">
    <property type="protein sequence ID" value="QTE50320.1"/>
    <property type="molecule type" value="Genomic_DNA"/>
</dbReference>
<dbReference type="EMBL" id="CP043451">
    <property type="protein sequence ID" value="QEM07134.1"/>
    <property type="molecule type" value="Genomic_DNA"/>
</dbReference>
<evidence type="ECO:0008006" key="6">
    <source>
        <dbReference type="Google" id="ProtNLM"/>
    </source>
</evidence>
<feature type="transmembrane region" description="Helical" evidence="1">
    <location>
        <begin position="31"/>
        <end position="48"/>
    </location>
</feature>
<name>A0AAE6JJP5_9SPHI</name>
<dbReference type="AlphaFoldDB" id="A0AAE6JJP5"/>
<gene>
    <name evidence="2" type="ORF">DIU31_027855</name>
    <name evidence="3" type="ORF">J3L21_33165</name>
</gene>
<evidence type="ECO:0000313" key="5">
    <source>
        <dbReference type="Proteomes" id="UP000663940"/>
    </source>
</evidence>
<dbReference type="Proteomes" id="UP000250557">
    <property type="component" value="Chromosome"/>
</dbReference>
<reference evidence="2 4" key="1">
    <citation type="submission" date="2019-08" db="EMBL/GenBank/DDBJ databases">
        <title>Comparative genome analysis confer to the adaptation heavy metal polluted environment.</title>
        <authorList>
            <person name="Li Y."/>
        </authorList>
    </citation>
    <scope>NUCLEOTIDE SEQUENCE [LARGE SCALE GENOMIC DNA]</scope>
    <source>
        <strain evidence="2 4">P2</strain>
    </source>
</reference>
<keyword evidence="1" id="KW-0472">Membrane</keyword>
<evidence type="ECO:0000313" key="2">
    <source>
        <dbReference type="EMBL" id="QEM07134.1"/>
    </source>
</evidence>
<keyword evidence="5" id="KW-1185">Reference proteome</keyword>
<accession>A0AAE6JJP5</accession>
<evidence type="ECO:0000256" key="1">
    <source>
        <dbReference type="SAM" id="Phobius"/>
    </source>
</evidence>
<dbReference type="Proteomes" id="UP000663940">
    <property type="component" value="Chromosome"/>
</dbReference>